<keyword evidence="2" id="KW-1185">Reference proteome</keyword>
<proteinExistence type="predicted"/>
<comment type="caution">
    <text evidence="1">The sequence shown here is derived from an EMBL/GenBank/DDBJ whole genome shotgun (WGS) entry which is preliminary data.</text>
</comment>
<dbReference type="Proteomes" id="UP000828390">
    <property type="component" value="Unassembled WGS sequence"/>
</dbReference>
<sequence>MHVIDIQDPAHPSRLFRHKFAVAEGFPQAIAICGGEIAVALSAQPDTNNGQVRFFHTYSRNSKATDVALVGNMTGSHLSRVLRKLGLMHVRKKLSQISLCSPHRLIRDDTFRVYGIFRLKEVPFYRKSNLSGKCRP</sequence>
<evidence type="ECO:0000313" key="1">
    <source>
        <dbReference type="EMBL" id="KAH3841716.1"/>
    </source>
</evidence>
<dbReference type="EMBL" id="JAIWYP010000004">
    <property type="protein sequence ID" value="KAH3841716.1"/>
    <property type="molecule type" value="Genomic_DNA"/>
</dbReference>
<dbReference type="AlphaFoldDB" id="A0A9D4KLA2"/>
<protein>
    <submittedName>
        <fullName evidence="1">Uncharacterized protein</fullName>
    </submittedName>
</protein>
<reference evidence="1" key="2">
    <citation type="submission" date="2020-11" db="EMBL/GenBank/DDBJ databases">
        <authorList>
            <person name="McCartney M.A."/>
            <person name="Auch B."/>
            <person name="Kono T."/>
            <person name="Mallez S."/>
            <person name="Becker A."/>
            <person name="Gohl D.M."/>
            <person name="Silverstein K.A.T."/>
            <person name="Koren S."/>
            <person name="Bechman K.B."/>
            <person name="Herman A."/>
            <person name="Abrahante J.E."/>
            <person name="Garbe J."/>
        </authorList>
    </citation>
    <scope>NUCLEOTIDE SEQUENCE</scope>
    <source>
        <strain evidence="1">Duluth1</strain>
        <tissue evidence="1">Whole animal</tissue>
    </source>
</reference>
<accession>A0A9D4KLA2</accession>
<name>A0A9D4KLA2_DREPO</name>
<evidence type="ECO:0000313" key="2">
    <source>
        <dbReference type="Proteomes" id="UP000828390"/>
    </source>
</evidence>
<organism evidence="1 2">
    <name type="scientific">Dreissena polymorpha</name>
    <name type="common">Zebra mussel</name>
    <name type="synonym">Mytilus polymorpha</name>
    <dbReference type="NCBI Taxonomy" id="45954"/>
    <lineage>
        <taxon>Eukaryota</taxon>
        <taxon>Metazoa</taxon>
        <taxon>Spiralia</taxon>
        <taxon>Lophotrochozoa</taxon>
        <taxon>Mollusca</taxon>
        <taxon>Bivalvia</taxon>
        <taxon>Autobranchia</taxon>
        <taxon>Heteroconchia</taxon>
        <taxon>Euheterodonta</taxon>
        <taxon>Imparidentia</taxon>
        <taxon>Neoheterodontei</taxon>
        <taxon>Myida</taxon>
        <taxon>Dreissenoidea</taxon>
        <taxon>Dreissenidae</taxon>
        <taxon>Dreissena</taxon>
    </lineage>
</organism>
<reference evidence="1" key="1">
    <citation type="journal article" date="2019" name="bioRxiv">
        <title>The Genome of the Zebra Mussel, Dreissena polymorpha: A Resource for Invasive Species Research.</title>
        <authorList>
            <person name="McCartney M.A."/>
            <person name="Auch B."/>
            <person name="Kono T."/>
            <person name="Mallez S."/>
            <person name="Zhang Y."/>
            <person name="Obille A."/>
            <person name="Becker A."/>
            <person name="Abrahante J.E."/>
            <person name="Garbe J."/>
            <person name="Badalamenti J.P."/>
            <person name="Herman A."/>
            <person name="Mangelson H."/>
            <person name="Liachko I."/>
            <person name="Sullivan S."/>
            <person name="Sone E.D."/>
            <person name="Koren S."/>
            <person name="Silverstein K.A.T."/>
            <person name="Beckman K.B."/>
            <person name="Gohl D.M."/>
        </authorList>
    </citation>
    <scope>NUCLEOTIDE SEQUENCE</scope>
    <source>
        <strain evidence="1">Duluth1</strain>
        <tissue evidence="1">Whole animal</tissue>
    </source>
</reference>
<gene>
    <name evidence="1" type="ORF">DPMN_115190</name>
</gene>